<evidence type="ECO:0000256" key="1">
    <source>
        <dbReference type="SAM" id="MobiDB-lite"/>
    </source>
</evidence>
<accession>A0A7Y8RRA9</accession>
<comment type="caution">
    <text evidence="2">The sequence shown here is derived from an EMBL/GenBank/DDBJ whole genome shotgun (WGS) entry which is preliminary data.</text>
</comment>
<gene>
    <name evidence="2" type="ORF">HT123_23065</name>
</gene>
<feature type="region of interest" description="Disordered" evidence="1">
    <location>
        <begin position="95"/>
        <end position="131"/>
    </location>
</feature>
<dbReference type="AlphaFoldDB" id="A0A7Y8RRA9"/>
<evidence type="ECO:0000313" key="2">
    <source>
        <dbReference type="EMBL" id="NWN63781.1"/>
    </source>
</evidence>
<organism evidence="2 3">
    <name type="scientific">Pseudomonas allii</name>
    <dbReference type="NCBI Taxonomy" id="2740531"/>
    <lineage>
        <taxon>Bacteria</taxon>
        <taxon>Pseudomonadati</taxon>
        <taxon>Pseudomonadota</taxon>
        <taxon>Gammaproteobacteria</taxon>
        <taxon>Pseudomonadales</taxon>
        <taxon>Pseudomonadaceae</taxon>
        <taxon>Pseudomonas</taxon>
    </lineage>
</organism>
<sequence length="131" mass="14611">MATGSNPFSVLGERVPADVVQALRQEIVEHYSLGATPAQRREVAYTTACRELVDISSQAWRRGLHDTTPLNRLQHLVQERLRPVLPHLDEQRSFGRPQIAVREPAGLATSPHLDGLEQGALTQHPDLRPRS</sequence>
<evidence type="ECO:0000313" key="3">
    <source>
        <dbReference type="Proteomes" id="UP000543908"/>
    </source>
</evidence>
<dbReference type="RefSeq" id="WP_179040817.1">
    <property type="nucleotide sequence ID" value="NZ_JABUHS010000216.1"/>
</dbReference>
<proteinExistence type="predicted"/>
<dbReference type="EMBL" id="JABUHS010000216">
    <property type="protein sequence ID" value="NWN63781.1"/>
    <property type="molecule type" value="Genomic_DNA"/>
</dbReference>
<name>A0A7Y8RRA9_9PSED</name>
<dbReference type="Proteomes" id="UP000543908">
    <property type="component" value="Unassembled WGS sequence"/>
</dbReference>
<protein>
    <submittedName>
        <fullName evidence="2">Uncharacterized protein</fullName>
    </submittedName>
</protein>
<reference evidence="2 3" key="1">
    <citation type="submission" date="2020-05" db="EMBL/GenBank/DDBJ databases">
        <title>Onion-isolated Pseudomonas sp.</title>
        <authorList>
            <person name="Fujikawa T."/>
            <person name="Sawada H."/>
        </authorList>
    </citation>
    <scope>NUCLEOTIDE SEQUENCE [LARGE SCALE GENOMIC DNA]</scope>
    <source>
        <strain evidence="2 3">MAFF 301512</strain>
    </source>
</reference>